<feature type="non-terminal residue" evidence="2">
    <location>
        <position position="1"/>
    </location>
</feature>
<comment type="caution">
    <text evidence="2">The sequence shown here is derived from an EMBL/GenBank/DDBJ whole genome shotgun (WGS) entry which is preliminary data.</text>
</comment>
<name>A0A9P5YLM5_9AGAR</name>
<gene>
    <name evidence="2" type="ORF">BDN70DRAFT_902395</name>
</gene>
<evidence type="ECO:0000313" key="3">
    <source>
        <dbReference type="Proteomes" id="UP000807469"/>
    </source>
</evidence>
<feature type="compositionally biased region" description="Polar residues" evidence="1">
    <location>
        <begin position="195"/>
        <end position="204"/>
    </location>
</feature>
<dbReference type="EMBL" id="MU156319">
    <property type="protein sequence ID" value="KAF9470086.1"/>
    <property type="molecule type" value="Genomic_DNA"/>
</dbReference>
<protein>
    <submittedName>
        <fullName evidence="2">Uncharacterized protein</fullName>
    </submittedName>
</protein>
<dbReference type="AlphaFoldDB" id="A0A9P5YLM5"/>
<evidence type="ECO:0000256" key="1">
    <source>
        <dbReference type="SAM" id="MobiDB-lite"/>
    </source>
</evidence>
<accession>A0A9P5YLM5</accession>
<keyword evidence="3" id="KW-1185">Reference proteome</keyword>
<organism evidence="2 3">
    <name type="scientific">Pholiota conissans</name>
    <dbReference type="NCBI Taxonomy" id="109636"/>
    <lineage>
        <taxon>Eukaryota</taxon>
        <taxon>Fungi</taxon>
        <taxon>Dikarya</taxon>
        <taxon>Basidiomycota</taxon>
        <taxon>Agaricomycotina</taxon>
        <taxon>Agaricomycetes</taxon>
        <taxon>Agaricomycetidae</taxon>
        <taxon>Agaricales</taxon>
        <taxon>Agaricineae</taxon>
        <taxon>Strophariaceae</taxon>
        <taxon>Pholiota</taxon>
    </lineage>
</organism>
<feature type="region of interest" description="Disordered" evidence="1">
    <location>
        <begin position="146"/>
        <end position="222"/>
    </location>
</feature>
<proteinExistence type="predicted"/>
<feature type="compositionally biased region" description="Polar residues" evidence="1">
    <location>
        <begin position="29"/>
        <end position="51"/>
    </location>
</feature>
<feature type="region of interest" description="Disordered" evidence="1">
    <location>
        <begin position="1"/>
        <end position="73"/>
    </location>
</feature>
<evidence type="ECO:0000313" key="2">
    <source>
        <dbReference type="EMBL" id="KAF9470086.1"/>
    </source>
</evidence>
<dbReference type="Proteomes" id="UP000807469">
    <property type="component" value="Unassembled WGS sequence"/>
</dbReference>
<feature type="compositionally biased region" description="Pro residues" evidence="1">
    <location>
        <begin position="162"/>
        <end position="189"/>
    </location>
</feature>
<sequence length="222" mass="25015">PRGRETLHLQQPSDDEIENIAPKRRSGHPTHSTNTFSEADDSFSSQATTHIGTPPRRVKDGKKKTGPQLSTQYEKAVEKARLKIQKVGPKRSWEDHLLDISTKNMEWMAKRDMQEQREKKRMRHLKELELNVISKAEYIEQLAKLRTPSPVPPVSSFSGPRPISPALPSKPHPRPPPSHAPSPPPPVPSSPGLSYTSGSPQRQFSPHDFASLEWDFDPTIHN</sequence>
<reference evidence="2" key="1">
    <citation type="submission" date="2020-11" db="EMBL/GenBank/DDBJ databases">
        <authorList>
            <consortium name="DOE Joint Genome Institute"/>
            <person name="Ahrendt S."/>
            <person name="Riley R."/>
            <person name="Andreopoulos W."/>
            <person name="Labutti K."/>
            <person name="Pangilinan J."/>
            <person name="Ruiz-Duenas F.J."/>
            <person name="Barrasa J.M."/>
            <person name="Sanchez-Garcia M."/>
            <person name="Camarero S."/>
            <person name="Miyauchi S."/>
            <person name="Serrano A."/>
            <person name="Linde D."/>
            <person name="Babiker R."/>
            <person name="Drula E."/>
            <person name="Ayuso-Fernandez I."/>
            <person name="Pacheco R."/>
            <person name="Padilla G."/>
            <person name="Ferreira P."/>
            <person name="Barriuso J."/>
            <person name="Kellner H."/>
            <person name="Castanera R."/>
            <person name="Alfaro M."/>
            <person name="Ramirez L."/>
            <person name="Pisabarro A.G."/>
            <person name="Kuo A."/>
            <person name="Tritt A."/>
            <person name="Lipzen A."/>
            <person name="He G."/>
            <person name="Yan M."/>
            <person name="Ng V."/>
            <person name="Cullen D."/>
            <person name="Martin F."/>
            <person name="Rosso M.-N."/>
            <person name="Henrissat B."/>
            <person name="Hibbett D."/>
            <person name="Martinez A.T."/>
            <person name="Grigoriev I.V."/>
        </authorList>
    </citation>
    <scope>NUCLEOTIDE SEQUENCE</scope>
    <source>
        <strain evidence="2">CIRM-BRFM 674</strain>
    </source>
</reference>